<dbReference type="EMBL" id="AP028947">
    <property type="protein sequence ID" value="BET26390.1"/>
    <property type="molecule type" value="Genomic_DNA"/>
</dbReference>
<organism evidence="1 2">
    <name type="scientific">Limnobacter thiooxidans</name>
    <dbReference type="NCBI Taxonomy" id="131080"/>
    <lineage>
        <taxon>Bacteria</taxon>
        <taxon>Pseudomonadati</taxon>
        <taxon>Pseudomonadota</taxon>
        <taxon>Betaproteobacteria</taxon>
        <taxon>Burkholderiales</taxon>
        <taxon>Burkholderiaceae</taxon>
        <taxon>Limnobacter</taxon>
    </lineage>
</organism>
<gene>
    <name evidence="1" type="ORF">RGQ30_18910</name>
</gene>
<keyword evidence="2" id="KW-1185">Reference proteome</keyword>
<dbReference type="AlphaFoldDB" id="A0AA86J7G0"/>
<sequence>MDDITFGNKAKLVVCDMNVMEELEAETLAQIEELFPLANILFLEEDHSDMKIRFAGQRDICRLGKLAEINVIYSTIKELLLQSSHALTCLTDKQARQAEQT</sequence>
<proteinExistence type="predicted"/>
<name>A0AA86J7G0_9BURK</name>
<protein>
    <submittedName>
        <fullName evidence="1">Uncharacterized protein</fullName>
    </submittedName>
</protein>
<reference evidence="1 2" key="1">
    <citation type="submission" date="2023-10" db="EMBL/GenBank/DDBJ databases">
        <title>Complete Genome Sequence of Limnobacter thiooxidans CS-K2T, Isolated from freshwater lake sediments in Bavaria, Germany.</title>
        <authorList>
            <person name="Naruki M."/>
            <person name="Watanabe A."/>
            <person name="Warashina T."/>
            <person name="Morita T."/>
            <person name="Arakawa K."/>
        </authorList>
    </citation>
    <scope>NUCLEOTIDE SEQUENCE [LARGE SCALE GENOMIC DNA]</scope>
    <source>
        <strain evidence="1 2">CS-K2</strain>
    </source>
</reference>
<accession>A0AA86J7G0</accession>
<dbReference type="Proteomes" id="UP001329151">
    <property type="component" value="Chromosome"/>
</dbReference>
<dbReference type="KEGG" id="lto:RGQ30_18910"/>
<evidence type="ECO:0000313" key="2">
    <source>
        <dbReference type="Proteomes" id="UP001329151"/>
    </source>
</evidence>
<evidence type="ECO:0000313" key="1">
    <source>
        <dbReference type="EMBL" id="BET26390.1"/>
    </source>
</evidence>